<accession>A0A1H1WDG4</accession>
<dbReference type="AlphaFoldDB" id="A0A1H1WDG4"/>
<organism evidence="2 3">
    <name type="scientific">Microlunatus soli</name>
    <dbReference type="NCBI Taxonomy" id="630515"/>
    <lineage>
        <taxon>Bacteria</taxon>
        <taxon>Bacillati</taxon>
        <taxon>Actinomycetota</taxon>
        <taxon>Actinomycetes</taxon>
        <taxon>Propionibacteriales</taxon>
        <taxon>Propionibacteriaceae</taxon>
        <taxon>Microlunatus</taxon>
    </lineage>
</organism>
<sequence>MGFLTRPGTSNSDHWPDANTTASPSDPGTGDNPSPEHTCSGLPHGKIILVNETGNHDLGQGPFAHQVWQAAAPQNNAA</sequence>
<dbReference type="EMBL" id="LT629772">
    <property type="protein sequence ID" value="SDS95428.1"/>
    <property type="molecule type" value="Genomic_DNA"/>
</dbReference>
<evidence type="ECO:0000256" key="1">
    <source>
        <dbReference type="SAM" id="MobiDB-lite"/>
    </source>
</evidence>
<evidence type="ECO:0000313" key="2">
    <source>
        <dbReference type="EMBL" id="SDS95428.1"/>
    </source>
</evidence>
<feature type="compositionally biased region" description="Polar residues" evidence="1">
    <location>
        <begin position="7"/>
        <end position="37"/>
    </location>
</feature>
<name>A0A1H1WDG4_9ACTN</name>
<protein>
    <submittedName>
        <fullName evidence="2">Uncharacterized protein</fullName>
    </submittedName>
</protein>
<gene>
    <name evidence="2" type="ORF">SAMN04489812_3615</name>
</gene>
<dbReference type="Proteomes" id="UP000199103">
    <property type="component" value="Chromosome I"/>
</dbReference>
<proteinExistence type="predicted"/>
<feature type="region of interest" description="Disordered" evidence="1">
    <location>
        <begin position="1"/>
        <end position="46"/>
    </location>
</feature>
<reference evidence="2 3" key="1">
    <citation type="submission" date="2016-10" db="EMBL/GenBank/DDBJ databases">
        <authorList>
            <person name="de Groot N.N."/>
        </authorList>
    </citation>
    <scope>NUCLEOTIDE SEQUENCE [LARGE SCALE GENOMIC DNA]</scope>
    <source>
        <strain evidence="2 3">DSM 21800</strain>
    </source>
</reference>
<keyword evidence="3" id="KW-1185">Reference proteome</keyword>
<evidence type="ECO:0000313" key="3">
    <source>
        <dbReference type="Proteomes" id="UP000199103"/>
    </source>
</evidence>